<feature type="region of interest" description="Disordered" evidence="1">
    <location>
        <begin position="1"/>
        <end position="20"/>
    </location>
</feature>
<comment type="caution">
    <text evidence="3">The sequence shown here is derived from an EMBL/GenBank/DDBJ whole genome shotgun (WGS) entry which is preliminary data.</text>
</comment>
<evidence type="ECO:0000256" key="2">
    <source>
        <dbReference type="SAM" id="Phobius"/>
    </source>
</evidence>
<gene>
    <name evidence="3" type="ORF">SCOCK_140196</name>
</gene>
<proteinExistence type="predicted"/>
<keyword evidence="4" id="KW-1185">Reference proteome</keyword>
<protein>
    <submittedName>
        <fullName evidence="3">Uncharacterized protein</fullName>
    </submittedName>
</protein>
<feature type="transmembrane region" description="Helical" evidence="2">
    <location>
        <begin position="59"/>
        <end position="80"/>
    </location>
</feature>
<dbReference type="AlphaFoldDB" id="A0A9W4DLT5"/>
<dbReference type="Pfam" id="PF19545">
    <property type="entry name" value="DUF6069"/>
    <property type="match status" value="1"/>
</dbReference>
<sequence length="156" mass="16006">MTTQLHPAPSTPGGTTTTVHARRRARAVATGAATLLPAAVWLVAHALGAGFVLTDSQGTATIGLPVVLAFSLLFALLGWGSLALMERRIARAATWWTALAVTVALLSLVPVFVEQATGGTKAALALIHLAVAAALIPLLRRTTGSGSGRVRTARGR</sequence>
<dbReference type="InterPro" id="IPR045713">
    <property type="entry name" value="DUF6069"/>
</dbReference>
<dbReference type="Proteomes" id="UP001152519">
    <property type="component" value="Unassembled WGS sequence"/>
</dbReference>
<feature type="transmembrane region" description="Helical" evidence="2">
    <location>
        <begin position="32"/>
        <end position="53"/>
    </location>
</feature>
<name>A0A9W4DLT5_9ACTN</name>
<keyword evidence="2" id="KW-0472">Membrane</keyword>
<dbReference type="RefSeq" id="WP_251486007.1">
    <property type="nucleotide sequence ID" value="NZ_CAJSLV010000042.1"/>
</dbReference>
<accession>A0A9W4DLT5</accession>
<keyword evidence="2" id="KW-0812">Transmembrane</keyword>
<evidence type="ECO:0000313" key="4">
    <source>
        <dbReference type="Proteomes" id="UP001152519"/>
    </source>
</evidence>
<evidence type="ECO:0000313" key="3">
    <source>
        <dbReference type="EMBL" id="CAG6391998.1"/>
    </source>
</evidence>
<reference evidence="3" key="1">
    <citation type="submission" date="2021-05" db="EMBL/GenBank/DDBJ databases">
        <authorList>
            <person name="Arsene-Ploetze F."/>
        </authorList>
    </citation>
    <scope>NUCLEOTIDE SEQUENCE</scope>
    <source>
        <strain evidence="3">DSM 42138</strain>
    </source>
</reference>
<keyword evidence="2" id="KW-1133">Transmembrane helix</keyword>
<organism evidence="3 4">
    <name type="scientific">Actinacidiphila cocklensis</name>
    <dbReference type="NCBI Taxonomy" id="887465"/>
    <lineage>
        <taxon>Bacteria</taxon>
        <taxon>Bacillati</taxon>
        <taxon>Actinomycetota</taxon>
        <taxon>Actinomycetes</taxon>
        <taxon>Kitasatosporales</taxon>
        <taxon>Streptomycetaceae</taxon>
        <taxon>Actinacidiphila</taxon>
    </lineage>
</organism>
<evidence type="ECO:0000256" key="1">
    <source>
        <dbReference type="SAM" id="MobiDB-lite"/>
    </source>
</evidence>
<dbReference type="EMBL" id="CAJSLV010000042">
    <property type="protein sequence ID" value="CAG6391998.1"/>
    <property type="molecule type" value="Genomic_DNA"/>
</dbReference>
<feature type="transmembrane region" description="Helical" evidence="2">
    <location>
        <begin position="92"/>
        <end position="113"/>
    </location>
</feature>
<feature type="transmembrane region" description="Helical" evidence="2">
    <location>
        <begin position="119"/>
        <end position="139"/>
    </location>
</feature>